<dbReference type="EMBL" id="PJRQ01000042">
    <property type="protein sequence ID" value="PLR08310.1"/>
    <property type="molecule type" value="Genomic_DNA"/>
</dbReference>
<reference evidence="2 5" key="2">
    <citation type="submission" date="2018-01" db="EMBL/GenBank/DDBJ databases">
        <title>Complete genome sequence of Caulobacter flavus RHGG3.</title>
        <authorList>
            <person name="Yang E."/>
        </authorList>
    </citation>
    <scope>NUCLEOTIDE SEQUENCE [LARGE SCALE GENOMIC DNA]</scope>
    <source>
        <strain evidence="2 5">RHGG3</strain>
    </source>
</reference>
<keyword evidence="3" id="KW-0808">Transferase</keyword>
<dbReference type="KEGG" id="cfh:C1707_25400"/>
<evidence type="ECO:0000259" key="1">
    <source>
        <dbReference type="Pfam" id="PF04230"/>
    </source>
</evidence>
<dbReference type="AlphaFoldDB" id="A0A2N5CNR2"/>
<feature type="domain" description="Polysaccharide pyruvyl transferase" evidence="1">
    <location>
        <begin position="44"/>
        <end position="185"/>
    </location>
</feature>
<dbReference type="GO" id="GO:0016740">
    <property type="term" value="F:transferase activity"/>
    <property type="evidence" value="ECO:0007669"/>
    <property type="project" value="UniProtKB-KW"/>
</dbReference>
<dbReference type="Pfam" id="PF04230">
    <property type="entry name" value="PS_pyruv_trans"/>
    <property type="match status" value="1"/>
</dbReference>
<dbReference type="RefSeq" id="WP_101714870.1">
    <property type="nucleotide sequence ID" value="NZ_CP026100.1"/>
</dbReference>
<protein>
    <submittedName>
        <fullName evidence="3">Exopolysaccharide glucosyl ketal-pyruvate-transferase</fullName>
    </submittedName>
</protein>
<evidence type="ECO:0000313" key="4">
    <source>
        <dbReference type="Proteomes" id="UP000234483"/>
    </source>
</evidence>
<organism evidence="3 4">
    <name type="scientific">Caulobacter flavus</name>
    <dbReference type="NCBI Taxonomy" id="1679497"/>
    <lineage>
        <taxon>Bacteria</taxon>
        <taxon>Pseudomonadati</taxon>
        <taxon>Pseudomonadota</taxon>
        <taxon>Alphaproteobacteria</taxon>
        <taxon>Caulobacterales</taxon>
        <taxon>Caulobacteraceae</taxon>
        <taxon>Caulobacter</taxon>
    </lineage>
</organism>
<dbReference type="EMBL" id="CP026100">
    <property type="protein sequence ID" value="AYV49309.1"/>
    <property type="molecule type" value="Genomic_DNA"/>
</dbReference>
<evidence type="ECO:0000313" key="3">
    <source>
        <dbReference type="EMBL" id="PLR08310.1"/>
    </source>
</evidence>
<evidence type="ECO:0000313" key="2">
    <source>
        <dbReference type="EMBL" id="AYV49309.1"/>
    </source>
</evidence>
<dbReference type="OrthoDB" id="9803627at2"/>
<dbReference type="InterPro" id="IPR007345">
    <property type="entry name" value="Polysacch_pyruvyl_Trfase"/>
</dbReference>
<accession>A0A2N5CNR2</accession>
<reference evidence="3 4" key="1">
    <citation type="submission" date="2017-12" db="EMBL/GenBank/DDBJ databases">
        <title>The genome sequence of Caulobacter flavus CGMCC1 15093.</title>
        <authorList>
            <person name="Gao J."/>
            <person name="Mao X."/>
            <person name="Sun J."/>
        </authorList>
    </citation>
    <scope>NUCLEOTIDE SEQUENCE [LARGE SCALE GENOMIC DNA]</scope>
    <source>
        <strain evidence="3 4">CGMCC1 15093</strain>
    </source>
</reference>
<proteinExistence type="predicted"/>
<name>A0A2N5CNR2_9CAUL</name>
<dbReference type="Proteomes" id="UP000234483">
    <property type="component" value="Unassembled WGS sequence"/>
</dbReference>
<keyword evidence="5" id="KW-1185">Reference proteome</keyword>
<sequence>MKMFFYRGKHENFGDELNHWLWPQILPEFFDEDESDLFLGIGSILYDNFDPSIRKVVFGSGWGGYTKAPTLDDKWTVYFVRGKKTAQELGVDESLGIGDSGILIRSLWDAGKVEKRHAVSFIPHYESAMYGAWEKVCAKAGIHFIDPRWSVEKVLEEISASEKVISEAMHGVIISDALRVPWRAIVPLDPANRAKWYDWASALDVSIDFDTLGPSNPVEALAALRKGSAWRKAITFRHRRIRQLTGDMAFGSAGATLKAVAAKPGQLSADAAIEAAHAAMLAQVEKLKADFAPAVVRDVQPVEQ</sequence>
<keyword evidence="3" id="KW-0670">Pyruvate</keyword>
<gene>
    <name evidence="2" type="ORF">C1707_25400</name>
    <name evidence="3" type="ORF">CFHF_20885</name>
</gene>
<evidence type="ECO:0000313" key="5">
    <source>
        <dbReference type="Proteomes" id="UP000281192"/>
    </source>
</evidence>
<dbReference type="Proteomes" id="UP000281192">
    <property type="component" value="Chromosome"/>
</dbReference>